<keyword evidence="2" id="KW-1185">Reference proteome</keyword>
<evidence type="ECO:0000313" key="1">
    <source>
        <dbReference type="EMBL" id="PWN04340.1"/>
    </source>
</evidence>
<dbReference type="EMBL" id="QGDD01000001">
    <property type="protein sequence ID" value="PWN04340.1"/>
    <property type="molecule type" value="Genomic_DNA"/>
</dbReference>
<gene>
    <name evidence="1" type="ORF">DJ010_01470</name>
</gene>
<dbReference type="AlphaFoldDB" id="A0A316TIS7"/>
<organism evidence="1 2">
    <name type="scientific">Nocardioides silvaticus</name>
    <dbReference type="NCBI Taxonomy" id="2201891"/>
    <lineage>
        <taxon>Bacteria</taxon>
        <taxon>Bacillati</taxon>
        <taxon>Actinomycetota</taxon>
        <taxon>Actinomycetes</taxon>
        <taxon>Propionibacteriales</taxon>
        <taxon>Nocardioidaceae</taxon>
        <taxon>Nocardioides</taxon>
    </lineage>
</organism>
<dbReference type="RefSeq" id="WP_109691843.1">
    <property type="nucleotide sequence ID" value="NZ_QGDD01000001.1"/>
</dbReference>
<evidence type="ECO:0000313" key="2">
    <source>
        <dbReference type="Proteomes" id="UP000245507"/>
    </source>
</evidence>
<reference evidence="1 2" key="1">
    <citation type="submission" date="2018-05" db="EMBL/GenBank/DDBJ databases">
        <title>Nocardioides silvaticus genome.</title>
        <authorList>
            <person name="Li C."/>
            <person name="Wang G."/>
        </authorList>
    </citation>
    <scope>NUCLEOTIDE SEQUENCE [LARGE SCALE GENOMIC DNA]</scope>
    <source>
        <strain evidence="1 2">CCTCC AB 2018079</strain>
    </source>
</reference>
<comment type="caution">
    <text evidence="1">The sequence shown here is derived from an EMBL/GenBank/DDBJ whole genome shotgun (WGS) entry which is preliminary data.</text>
</comment>
<protein>
    <submittedName>
        <fullName evidence="1">Uncharacterized protein</fullName>
    </submittedName>
</protein>
<name>A0A316TIS7_9ACTN</name>
<sequence length="427" mass="47405">MDITSLQPDEETQRILGHILAEFAPDDPERPWKNGELLSPVQEGDFPVPELARAALVWAGFVNQRGWDEKTAWRVGGRFRDTNVSFASTKFGLRVMVETDRQLTPTENQPFTPPPGVIASKRVDLSSDPDLAALVADFTTAVRKAAQVFGSRVLNDLVQSQVESGNVTLVNQNGRLRGAYNFFRWQGQALIDGHGDADIRQEMIDISIRAAGGDPEDNHYFLPFFNPVNVGYCLTAMASAYFSWLEHVLVLALPFTPHWDPVEKPVTKAIGDPWSDKWRYVLRDAMAAPNGDAKKTFDLLSDAAEQFRNLDAHGGFGKKEQSLLVHSPMGAIPARLAEGASAIKATVISEAPSTFPEACEVFDAVDKFLRTGPLSDAFVWIEGGLQVAFHAEHRERMREAIAQGSEAFLEEVERFAELEDRISNFEY</sequence>
<proteinExistence type="predicted"/>
<accession>A0A316TIS7</accession>
<dbReference type="OrthoDB" id="6057847at2"/>
<dbReference type="Proteomes" id="UP000245507">
    <property type="component" value="Unassembled WGS sequence"/>
</dbReference>